<dbReference type="Gene3D" id="3.40.50.720">
    <property type="entry name" value="NAD(P)-binding Rossmann-like Domain"/>
    <property type="match status" value="1"/>
</dbReference>
<dbReference type="Pfam" id="PF00106">
    <property type="entry name" value="adh_short"/>
    <property type="match status" value="1"/>
</dbReference>
<evidence type="ECO:0000313" key="4">
    <source>
        <dbReference type="EMBL" id="KAK7418169.1"/>
    </source>
</evidence>
<proteinExistence type="inferred from homology"/>
<comment type="similarity">
    <text evidence="1">Belongs to the short-chain dehydrogenases/reductases (SDR) family.</text>
</comment>
<evidence type="ECO:0000256" key="2">
    <source>
        <dbReference type="ARBA" id="ARBA00023002"/>
    </source>
</evidence>
<keyword evidence="2" id="KW-0560">Oxidoreductase</keyword>
<keyword evidence="5" id="KW-1185">Reference proteome</keyword>
<dbReference type="PRINTS" id="PR00081">
    <property type="entry name" value="GDHRDH"/>
</dbReference>
<comment type="caution">
    <text evidence="4">The sequence shown here is derived from an EMBL/GenBank/DDBJ whole genome shotgun (WGS) entry which is preliminary data.</text>
</comment>
<reference evidence="4 5" key="1">
    <citation type="journal article" date="2025" name="Microbiol. Resour. Announc.">
        <title>Draft genome sequences for Neonectria magnoliae and Neonectria punicea, canker pathogens of Liriodendron tulipifera and Acer saccharum in West Virginia.</title>
        <authorList>
            <person name="Petronek H.M."/>
            <person name="Kasson M.T."/>
            <person name="Metheny A.M."/>
            <person name="Stauder C.M."/>
            <person name="Lovett B."/>
            <person name="Lynch S.C."/>
            <person name="Garnas J.R."/>
            <person name="Kasson L.R."/>
            <person name="Stajich J.E."/>
        </authorList>
    </citation>
    <scope>NUCLEOTIDE SEQUENCE [LARGE SCALE GENOMIC DNA]</scope>
    <source>
        <strain evidence="4 5">NRRL 64653</strain>
    </source>
</reference>
<dbReference type="CDD" id="cd05374">
    <property type="entry name" value="17beta-HSD-like_SDR_c"/>
    <property type="match status" value="1"/>
</dbReference>
<feature type="region of interest" description="Disordered" evidence="3">
    <location>
        <begin position="952"/>
        <end position="976"/>
    </location>
</feature>
<evidence type="ECO:0000256" key="3">
    <source>
        <dbReference type="SAM" id="MobiDB-lite"/>
    </source>
</evidence>
<dbReference type="PRINTS" id="PR00080">
    <property type="entry name" value="SDRFAMILY"/>
</dbReference>
<evidence type="ECO:0000256" key="1">
    <source>
        <dbReference type="ARBA" id="ARBA00006484"/>
    </source>
</evidence>
<dbReference type="InterPro" id="IPR002347">
    <property type="entry name" value="SDR_fam"/>
</dbReference>
<evidence type="ECO:0000313" key="5">
    <source>
        <dbReference type="Proteomes" id="UP001498476"/>
    </source>
</evidence>
<dbReference type="SUPFAM" id="SSF51735">
    <property type="entry name" value="NAD(P)-binding Rossmann-fold domains"/>
    <property type="match status" value="1"/>
</dbReference>
<feature type="compositionally biased region" description="Low complexity" evidence="3">
    <location>
        <begin position="966"/>
        <end position="976"/>
    </location>
</feature>
<dbReference type="PANTHER" id="PTHR43976:SF16">
    <property type="entry name" value="SHORT-CHAIN DEHYDROGENASE_REDUCTASE FAMILY PROTEIN"/>
    <property type="match status" value="1"/>
</dbReference>
<dbReference type="InterPro" id="IPR036291">
    <property type="entry name" value="NAD(P)-bd_dom_sf"/>
</dbReference>
<accession>A0ABR1HAU3</accession>
<name>A0ABR1HAU3_9HYPO</name>
<gene>
    <name evidence="4" type="ORF">QQX98_004144</name>
</gene>
<protein>
    <submittedName>
        <fullName evidence="4">Uncharacterized protein</fullName>
    </submittedName>
</protein>
<dbReference type="InterPro" id="IPR051911">
    <property type="entry name" value="SDR_oxidoreductase"/>
</dbReference>
<dbReference type="EMBL" id="JAZAVJ010000050">
    <property type="protein sequence ID" value="KAK7418169.1"/>
    <property type="molecule type" value="Genomic_DNA"/>
</dbReference>
<dbReference type="PANTHER" id="PTHR43976">
    <property type="entry name" value="SHORT CHAIN DEHYDROGENASE"/>
    <property type="match status" value="1"/>
</dbReference>
<sequence>MSTPTPVWFITAASSGFGHEIALLALQRGHTVVATARKASRIQDLADAGAHTVSFDVTAPLDDIKAVARDVFARFGRVDYLINAAGFILAGAVEESTPQQMYDNFNTNVFGTVNTVQAFLPGMRAQALGAHDTRGTIVTFGSIGSWRGGAGFPAYAMTKACMSSLAESLSAELAPFRIAATVVEPGYFRTNFLNPGVKVMTEPIAAYDEGTPTGRMRAALEATDGRQLGDVKKGCAVIVDVLARSGVAEGRDVPVRIALGSDCDAFIRAKCSDTIEILDEWRDVILTTFGGKLSRISMATQEVPPFGEGSTPLLRKCLTLAKDDPKAFLSYLRTELDRGGTEAEELLSQAAELKRIKVLAEKGTRWILSKSYLPTAKLRFLRRRYMLEDEWFPFIELEKPLTSSDGVGPWAFLQSHFMVRATDDLDFYMHLLFYVRWKNRDKPKEIDYPRRVLELYLRIHAECKLSSDFPGARQAVRTMFEKYELVLTVRSWTKPSKCLQNSSIHLPLKVVVLPPPKSWDATDAECAELTHFYHDTLGIPSTYSWTDLLDHLGGSKGVFPSAIYNALDEMVPRLSDQDVKDLRKSFDDKSYIVLAHGFAIRWYKPVDCVWAPGLNFPGKLDLSQHYPKLESFFAGFLKIPKYDCGVVYKELINLDADQISVNTLKDMLWSLNAALPEYGHSMDAGKLLERRVLPIKDASGQVNLCSTETEYFIPDREFLQQRFSDKVSMLDFTPHEIWLLEPLILWAGIEHLYLSWNVGVATYRSRAPVEPIANISAARALGLLRIASHFRSPRVQTADERATVLGKLQRSQFFQTEEMYLRLFLSTNDSVIEIEKIETDLHIEESDDRLRIYVPHDEEAQEFCLISRLPRRLVAWMMTDPTSSEVTTVDEVAVSLVKSILRARDSLIPAVLDAEGVVKAEDLDPTKRNKSQHYGSEPSCIEFGAGSAAGSHFKPQFEGGRGQDGPTPSQTPTKTPTRMERLAFPTADVFGNDNIHVRLEQLRLMDVNAKSP</sequence>
<organism evidence="4 5">
    <name type="scientific">Neonectria punicea</name>
    <dbReference type="NCBI Taxonomy" id="979145"/>
    <lineage>
        <taxon>Eukaryota</taxon>
        <taxon>Fungi</taxon>
        <taxon>Dikarya</taxon>
        <taxon>Ascomycota</taxon>
        <taxon>Pezizomycotina</taxon>
        <taxon>Sordariomycetes</taxon>
        <taxon>Hypocreomycetidae</taxon>
        <taxon>Hypocreales</taxon>
        <taxon>Nectriaceae</taxon>
        <taxon>Neonectria</taxon>
    </lineage>
</organism>
<dbReference type="Proteomes" id="UP001498476">
    <property type="component" value="Unassembled WGS sequence"/>
</dbReference>